<dbReference type="EMBL" id="QUTG01004214">
    <property type="protein sequence ID" value="RHY88900.1"/>
    <property type="molecule type" value="Genomic_DNA"/>
</dbReference>
<accession>A0A418D2Y4</accession>
<name>A0A418D2Y4_APHAT</name>
<dbReference type="AlphaFoldDB" id="A0A418D2Y4"/>
<organism evidence="2 3">
    <name type="scientific">Aphanomyces astaci</name>
    <name type="common">Crayfish plague agent</name>
    <dbReference type="NCBI Taxonomy" id="112090"/>
    <lineage>
        <taxon>Eukaryota</taxon>
        <taxon>Sar</taxon>
        <taxon>Stramenopiles</taxon>
        <taxon>Oomycota</taxon>
        <taxon>Saprolegniomycetes</taxon>
        <taxon>Saprolegniales</taxon>
        <taxon>Verrucalvaceae</taxon>
        <taxon>Aphanomyces</taxon>
    </lineage>
</organism>
<feature type="region of interest" description="Disordered" evidence="1">
    <location>
        <begin position="91"/>
        <end position="124"/>
    </location>
</feature>
<dbReference type="Proteomes" id="UP000285712">
    <property type="component" value="Unassembled WGS sequence"/>
</dbReference>
<feature type="region of interest" description="Disordered" evidence="1">
    <location>
        <begin position="1"/>
        <end position="50"/>
    </location>
</feature>
<feature type="compositionally biased region" description="Polar residues" evidence="1">
    <location>
        <begin position="37"/>
        <end position="50"/>
    </location>
</feature>
<dbReference type="VEuPathDB" id="FungiDB:H257_05706"/>
<comment type="caution">
    <text evidence="2">The sequence shown here is derived from an EMBL/GenBank/DDBJ whole genome shotgun (WGS) entry which is preliminary data.</text>
</comment>
<evidence type="ECO:0000256" key="1">
    <source>
        <dbReference type="SAM" id="MobiDB-lite"/>
    </source>
</evidence>
<gene>
    <name evidence="2" type="ORF">DYB35_009919</name>
</gene>
<feature type="compositionally biased region" description="Polar residues" evidence="1">
    <location>
        <begin position="9"/>
        <end position="24"/>
    </location>
</feature>
<sequence>MDMDDGSLAASSRGSPHSPLSLNIASLPGVPRHHSRPSTSSQNAASNDDTTSQVLKDVRGFYQVTNEDDLLQCMEGLNALFNRAVEFESPTKQLKQSQASSPAARRPKTASAAGALTPRSAKQKEYEDQAIEILNGPPKQLEHLLQVPAMNATGIVYDELQPKTRDDFTKEKHRAWSVPEDVVTLRLKHYEKTRKHNLALLLQVAAEERPQVDDPNTETDHCKYSKELAHEHKLLQEMIKGRLKYEKILEKEAAKLARKRAQYLVLDHGVPLRRPGESDAVHVRQQMNAEKADQNRAKMERVQHQRELLEQVRTKGIPLTKRLVSQEREANVAHMKNVQAFQKQLAARKIQANYRRIDNLKEVKQAIVAERNRIHKLAGIRYSHCKDLSDEIRLTPAPCDYSPSTFPRDMAASTVEFKRALHTMTTSYLLASKCKTDIMIDADINALEQSPLEAVVE</sequence>
<reference evidence="2 3" key="1">
    <citation type="submission" date="2018-08" db="EMBL/GenBank/DDBJ databases">
        <title>Aphanomyces genome sequencing and annotation.</title>
        <authorList>
            <person name="Minardi D."/>
            <person name="Oidtmann B."/>
            <person name="Van Der Giezen M."/>
            <person name="Studholme D.J."/>
        </authorList>
    </citation>
    <scope>NUCLEOTIDE SEQUENCE [LARGE SCALE GENOMIC DNA]</scope>
    <source>
        <strain evidence="2 3">Sv</strain>
    </source>
</reference>
<feature type="compositionally biased region" description="Polar residues" evidence="1">
    <location>
        <begin position="91"/>
        <end position="101"/>
    </location>
</feature>
<proteinExistence type="predicted"/>
<evidence type="ECO:0000313" key="2">
    <source>
        <dbReference type="EMBL" id="RHY88900.1"/>
    </source>
</evidence>
<evidence type="ECO:0000313" key="3">
    <source>
        <dbReference type="Proteomes" id="UP000285712"/>
    </source>
</evidence>
<protein>
    <submittedName>
        <fullName evidence="2">Uncharacterized protein</fullName>
    </submittedName>
</protein>